<dbReference type="Proteomes" id="UP000199087">
    <property type="component" value="Unassembled WGS sequence"/>
</dbReference>
<sequence>MSIPVLNELYEDVKRLTIAGSDLALGDMSLRKKLPVLVKMGERAPVFTRLALLTEKLINGDDSSSEHLMDLSLLLSSVLYTMGKTGDEGEMINETAQGEYPTELSYLTLKPIIEALTTKGSGRAEVIEKAYQTEKIFDLRLVHPLVNALDDSYQEIADFVALHILPVYGKDLLPILQSSFSMKGKKGDGRRLKVISRILGEEGLPFYLDCVSNGSEQVRIAAIEILTPYDEAEEILLEYSNAKKLEIRRAAYQALVKRESEKAVQCLMKALESKDCDLILEIAVNNSSAILKEALLEFARTQYDEFLQTKKQEKGNLLLSVLYCFYPVHNQRISDFLREIIANIDIPPNIARAAVVYQFSEEKETLEYIESIHRMPRRSGLVDLSLLASLIIRSKEEIYDLYSRYVKRSRKDPSGQVLLEMMERMIFFTLDLRAFDDKFHKIEYQYETAGHEFDNNKFLSLEWDERWVELLISLDEEDLVYRLPKRVISKKHIQYLLDKIALNPYFSSKRGMAVMTSLIQIGYENVFDVMVDTLKKTDVNMKSVRFHFRIIADNLGLFTLLPKNVTEELKQITEQDITEPIIKDKLHEIINFLNSKGEDL</sequence>
<name>A0A0U1NR45_9BACI</name>
<dbReference type="Gene3D" id="1.25.10.10">
    <property type="entry name" value="Leucine-rich Repeat Variant"/>
    <property type="match status" value="1"/>
</dbReference>
<evidence type="ECO:0000313" key="2">
    <source>
        <dbReference type="Proteomes" id="UP000199087"/>
    </source>
</evidence>
<protein>
    <recommendedName>
        <fullName evidence="3">HEAT repeat domain-containing protein</fullName>
    </recommendedName>
</protein>
<dbReference type="Pfam" id="PF13646">
    <property type="entry name" value="HEAT_2"/>
    <property type="match status" value="1"/>
</dbReference>
<gene>
    <name evidence="1" type="ORF">BN000_00093</name>
</gene>
<dbReference type="OrthoDB" id="83685at2"/>
<dbReference type="InterPro" id="IPR016024">
    <property type="entry name" value="ARM-type_fold"/>
</dbReference>
<keyword evidence="2" id="KW-1185">Reference proteome</keyword>
<dbReference type="EMBL" id="CVRB01000001">
    <property type="protein sequence ID" value="CRK80212.1"/>
    <property type="molecule type" value="Genomic_DNA"/>
</dbReference>
<evidence type="ECO:0008006" key="3">
    <source>
        <dbReference type="Google" id="ProtNLM"/>
    </source>
</evidence>
<reference evidence="2" key="1">
    <citation type="submission" date="2015-05" db="EMBL/GenBank/DDBJ databases">
        <authorList>
            <person name="Urmite Genomes"/>
        </authorList>
    </citation>
    <scope>NUCLEOTIDE SEQUENCE [LARGE SCALE GENOMIC DNA]</scope>
    <source>
        <strain evidence="2">LF1</strain>
    </source>
</reference>
<organism evidence="1 2">
    <name type="scientific">Neobacillus massiliamazoniensis</name>
    <dbReference type="NCBI Taxonomy" id="1499688"/>
    <lineage>
        <taxon>Bacteria</taxon>
        <taxon>Bacillati</taxon>
        <taxon>Bacillota</taxon>
        <taxon>Bacilli</taxon>
        <taxon>Bacillales</taxon>
        <taxon>Bacillaceae</taxon>
        <taxon>Neobacillus</taxon>
    </lineage>
</organism>
<dbReference type="RefSeq" id="WP_090629418.1">
    <property type="nucleotide sequence ID" value="NZ_CVRB01000001.1"/>
</dbReference>
<evidence type="ECO:0000313" key="1">
    <source>
        <dbReference type="EMBL" id="CRK80212.1"/>
    </source>
</evidence>
<dbReference type="AlphaFoldDB" id="A0A0U1NR45"/>
<dbReference type="SUPFAM" id="SSF48371">
    <property type="entry name" value="ARM repeat"/>
    <property type="match status" value="1"/>
</dbReference>
<accession>A0A0U1NR45</accession>
<dbReference type="STRING" id="1499688.BN000_00093"/>
<proteinExistence type="predicted"/>
<dbReference type="InterPro" id="IPR011989">
    <property type="entry name" value="ARM-like"/>
</dbReference>